<keyword evidence="5 17" id="KW-0812">Transmembrane</keyword>
<dbReference type="CDD" id="cd13717">
    <property type="entry name" value="PBP2_iGluR_putative"/>
    <property type="match status" value="1"/>
</dbReference>
<dbReference type="PANTHER" id="PTHR18966">
    <property type="entry name" value="IONOTROPIC GLUTAMATE RECEPTOR"/>
    <property type="match status" value="1"/>
</dbReference>
<organism evidence="20 21">
    <name type="scientific">Microctonus aethiopoides</name>
    <dbReference type="NCBI Taxonomy" id="144406"/>
    <lineage>
        <taxon>Eukaryota</taxon>
        <taxon>Metazoa</taxon>
        <taxon>Ecdysozoa</taxon>
        <taxon>Arthropoda</taxon>
        <taxon>Hexapoda</taxon>
        <taxon>Insecta</taxon>
        <taxon>Pterygota</taxon>
        <taxon>Neoptera</taxon>
        <taxon>Endopterygota</taxon>
        <taxon>Hymenoptera</taxon>
        <taxon>Apocrita</taxon>
        <taxon>Ichneumonoidea</taxon>
        <taxon>Braconidae</taxon>
        <taxon>Euphorinae</taxon>
        <taxon>Microctonus</taxon>
    </lineage>
</organism>
<evidence type="ECO:0000256" key="1">
    <source>
        <dbReference type="ARBA" id="ARBA00004651"/>
    </source>
</evidence>
<feature type="site" description="Crucial to convey clamshell closure to channel opening" evidence="15">
    <location>
        <position position="589"/>
    </location>
</feature>
<evidence type="ECO:0000256" key="17">
    <source>
        <dbReference type="SAM" id="Phobius"/>
    </source>
</evidence>
<evidence type="ECO:0000256" key="8">
    <source>
        <dbReference type="ARBA" id="ARBA00023065"/>
    </source>
</evidence>
<dbReference type="Proteomes" id="UP001168990">
    <property type="component" value="Unassembled WGS sequence"/>
</dbReference>
<dbReference type="PRINTS" id="PR00177">
    <property type="entry name" value="NMDARECEPTOR"/>
</dbReference>
<dbReference type="Gene3D" id="1.10.287.70">
    <property type="match status" value="1"/>
</dbReference>
<keyword evidence="4" id="KW-1003">Cell membrane</keyword>
<dbReference type="GO" id="GO:0043226">
    <property type="term" value="C:organelle"/>
    <property type="evidence" value="ECO:0007669"/>
    <property type="project" value="UniProtKB-ARBA"/>
</dbReference>
<evidence type="ECO:0000256" key="4">
    <source>
        <dbReference type="ARBA" id="ARBA00022475"/>
    </source>
</evidence>
<feature type="transmembrane region" description="Helical" evidence="17">
    <location>
        <begin position="773"/>
        <end position="797"/>
    </location>
</feature>
<evidence type="ECO:0000256" key="11">
    <source>
        <dbReference type="ARBA" id="ARBA00023180"/>
    </source>
</evidence>
<feature type="binding site" evidence="14">
    <location>
        <position position="610"/>
    </location>
    <ligand>
        <name>L-glutamate</name>
        <dbReference type="ChEBI" id="CHEBI:29985"/>
    </ligand>
</feature>
<feature type="binding site" evidence="14">
    <location>
        <position position="447"/>
    </location>
    <ligand>
        <name>L-glutamate</name>
        <dbReference type="ChEBI" id="CHEBI:29985"/>
    </ligand>
</feature>
<evidence type="ECO:0000256" key="6">
    <source>
        <dbReference type="ARBA" id="ARBA00022989"/>
    </source>
</evidence>
<evidence type="ECO:0000256" key="12">
    <source>
        <dbReference type="ARBA" id="ARBA00023286"/>
    </source>
</evidence>
<sequence>MVVIIENSELRNLGPFNDVLLDAERAAGGSEIISVEVKSVELDRDNADESFQGVCKELFNGVTIILDMTYTGWIKIKNLAANFDIIYLRSMSNNVPFVHANDDLLQKKNATDVAAIFESERDLNQSLYYLIANSITRLVVIDEFTDLTMAKIRAMRPSPSYYTIFSSTDKMEGYFKTALQGGLLVRNYTWHLVFTDMNYKNFRYIIGPDNLNIPVVILSINPNVCCKFLGETSCNCPPDLQRMIYLLVATLRDVHKSGVDLEPKIGRCNEEKKSSMTGPTATIKMFNETLYNNIVADELFDFNLEKSLISYRAVIDIEVLDNGKLIQVANWTARDGIQTAPGAHVQAARRYFRIGTAYAKPWSTIKLDPTTGLPMKDVNGREIWEGYCIDFINKLAEKMNFDYDLVIPSDKTFGSKLANGKWTGVVGDLARGETDIAVGALTMTSEREEIIDFVAPYFEQSGILIVMRKPVRKTALFKFMTVLRLEVWLSIIGALTLTAIMIWILDKYSPYSARNNKRIYPYACREFTLKESFWFALTSFTPQGGGEAPKALSSRILVAAYWLFVVLMLATFTANLAAFLTVERMQAQVQSLEQLARQSRINYTVVANSSVHQYFENMNKAEDKLYKVWKEITLNSTSDEVEYRVWDYPIKEQYGRIFLTILSVGPVKNVEEGFRKVIESENAEFAFIHDSSEIKYEITKNCNLTQIGEVFAEQPYAVAVQQGSHLQEEISRTILDLQSNRYFEGLSDKYWNKSANGKCLDADESEGISIESLGGVFIATLFGLALAMITLGFEVIYYRRRNALRDDPKHQEANQSHSGTENKILQRIIPKGKLHQLKPSSNIGFNGRNRGLRPRVSHISVYPRIFPFKE</sequence>
<feature type="disulfide bond" evidence="16">
    <location>
        <begin position="702"/>
        <end position="759"/>
    </location>
</feature>
<dbReference type="InterPro" id="IPR001508">
    <property type="entry name" value="Iono_Glu_rcpt_met"/>
</dbReference>
<keyword evidence="8" id="KW-0406">Ion transport</keyword>
<dbReference type="SUPFAM" id="SSF53850">
    <property type="entry name" value="Periplasmic binding protein-like II"/>
    <property type="match status" value="1"/>
</dbReference>
<keyword evidence="21" id="KW-1185">Reference proteome</keyword>
<evidence type="ECO:0000313" key="21">
    <source>
        <dbReference type="Proteomes" id="UP001168990"/>
    </source>
</evidence>
<evidence type="ECO:0000256" key="14">
    <source>
        <dbReference type="PIRSR" id="PIRSR601508-1"/>
    </source>
</evidence>
<protein>
    <recommendedName>
        <fullName evidence="22">Ionotropic receptor 8a</fullName>
    </recommendedName>
</protein>
<evidence type="ECO:0000256" key="9">
    <source>
        <dbReference type="ARBA" id="ARBA00023136"/>
    </source>
</evidence>
<name>A0AA39C7F5_9HYME</name>
<evidence type="ECO:0008006" key="22">
    <source>
        <dbReference type="Google" id="ProtNLM"/>
    </source>
</evidence>
<keyword evidence="7" id="KW-0175">Coiled coil</keyword>
<dbReference type="InterPro" id="IPR001320">
    <property type="entry name" value="Iontro_rcpt_C"/>
</dbReference>
<dbReference type="FunFam" id="1.10.287.70:FF:000143">
    <property type="entry name" value="Probable glutamate receptor"/>
    <property type="match status" value="1"/>
</dbReference>
<gene>
    <name evidence="20" type="ORF">PV328_010124</name>
</gene>
<evidence type="ECO:0000256" key="15">
    <source>
        <dbReference type="PIRSR" id="PIRSR601508-2"/>
    </source>
</evidence>
<comment type="similarity">
    <text evidence="2">Belongs to the glutamate-gated ion channel (TC 1.A.10.1) family.</text>
</comment>
<keyword evidence="16" id="KW-1015">Disulfide bond</keyword>
<keyword evidence="6 17" id="KW-1133">Transmembrane helix</keyword>
<reference evidence="20" key="2">
    <citation type="submission" date="2023-03" db="EMBL/GenBank/DDBJ databases">
        <authorList>
            <person name="Inwood S.N."/>
            <person name="Skelly J.G."/>
            <person name="Guhlin J."/>
            <person name="Harrop T.W.R."/>
            <person name="Goldson S.G."/>
            <person name="Dearden P.K."/>
        </authorList>
    </citation>
    <scope>NUCLEOTIDE SEQUENCE</scope>
    <source>
        <strain evidence="20">Irish</strain>
        <tissue evidence="20">Whole body</tissue>
    </source>
</reference>
<evidence type="ECO:0000256" key="3">
    <source>
        <dbReference type="ARBA" id="ARBA00022448"/>
    </source>
</evidence>
<evidence type="ECO:0000313" key="20">
    <source>
        <dbReference type="EMBL" id="KAK0159213.1"/>
    </source>
</evidence>
<dbReference type="Pfam" id="PF10613">
    <property type="entry name" value="Lig_chan-Glu_bd"/>
    <property type="match status" value="1"/>
</dbReference>
<keyword evidence="11" id="KW-0325">Glycoprotein</keyword>
<dbReference type="FunFam" id="3.40.190.10:FF:000078">
    <property type="entry name" value="glutamate receptor ionotropic, NMDA 3B"/>
    <property type="match status" value="1"/>
</dbReference>
<dbReference type="SMART" id="SM00918">
    <property type="entry name" value="Lig_chan-Glu_bd"/>
    <property type="match status" value="1"/>
</dbReference>
<comment type="subcellular location">
    <subcellularLocation>
        <location evidence="1">Cell membrane</location>
        <topology evidence="1">Multi-pass membrane protein</topology>
    </subcellularLocation>
</comment>
<dbReference type="InterPro" id="IPR015683">
    <property type="entry name" value="Ionotropic_Glu_rcpt"/>
</dbReference>
<feature type="binding site" evidence="14">
    <location>
        <position position="442"/>
    </location>
    <ligand>
        <name>L-glutamate</name>
        <dbReference type="ChEBI" id="CHEBI:29985"/>
    </ligand>
</feature>
<evidence type="ECO:0000259" key="18">
    <source>
        <dbReference type="SMART" id="SM00079"/>
    </source>
</evidence>
<keyword evidence="9 17" id="KW-0472">Membrane</keyword>
<keyword evidence="10" id="KW-0675">Receptor</keyword>
<evidence type="ECO:0000259" key="19">
    <source>
        <dbReference type="SMART" id="SM00918"/>
    </source>
</evidence>
<feature type="domain" description="Ionotropic glutamate receptor C-terminal" evidence="18">
    <location>
        <begin position="366"/>
        <end position="753"/>
    </location>
</feature>
<evidence type="ECO:0000256" key="13">
    <source>
        <dbReference type="ARBA" id="ARBA00023303"/>
    </source>
</evidence>
<dbReference type="GO" id="GO:0038023">
    <property type="term" value="F:signaling receptor activity"/>
    <property type="evidence" value="ECO:0007669"/>
    <property type="project" value="InterPro"/>
</dbReference>
<feature type="transmembrane region" description="Helical" evidence="17">
    <location>
        <begin position="559"/>
        <end position="582"/>
    </location>
</feature>
<keyword evidence="13" id="KW-0407">Ion channel</keyword>
<evidence type="ECO:0000256" key="7">
    <source>
        <dbReference type="ARBA" id="ARBA00023054"/>
    </source>
</evidence>
<dbReference type="SUPFAM" id="SSF81324">
    <property type="entry name" value="Voltage-gated potassium channels"/>
    <property type="match status" value="1"/>
</dbReference>
<dbReference type="Pfam" id="PF00060">
    <property type="entry name" value="Lig_chan"/>
    <property type="match status" value="1"/>
</dbReference>
<accession>A0AA39C7F5</accession>
<dbReference type="Gene3D" id="3.40.190.10">
    <property type="entry name" value="Periplasmic binding protein-like II"/>
    <property type="match status" value="3"/>
</dbReference>
<keyword evidence="3" id="KW-0813">Transport</keyword>
<evidence type="ECO:0000256" key="5">
    <source>
        <dbReference type="ARBA" id="ARBA00022692"/>
    </source>
</evidence>
<dbReference type="GO" id="GO:0015276">
    <property type="term" value="F:ligand-gated monoatomic ion channel activity"/>
    <property type="evidence" value="ECO:0007669"/>
    <property type="project" value="InterPro"/>
</dbReference>
<dbReference type="EMBL" id="JAQQBS010001424">
    <property type="protein sequence ID" value="KAK0159213.1"/>
    <property type="molecule type" value="Genomic_DNA"/>
</dbReference>
<evidence type="ECO:0000256" key="10">
    <source>
        <dbReference type="ARBA" id="ARBA00023170"/>
    </source>
</evidence>
<dbReference type="InterPro" id="IPR019594">
    <property type="entry name" value="Glu/Gly-bd"/>
</dbReference>
<comment type="caution">
    <text evidence="20">The sequence shown here is derived from an EMBL/GenBank/DDBJ whole genome shotgun (WGS) entry which is preliminary data.</text>
</comment>
<keyword evidence="12" id="KW-1071">Ligand-gated ion channel</keyword>
<evidence type="ECO:0000256" key="16">
    <source>
        <dbReference type="PIRSR" id="PIRSR601508-3"/>
    </source>
</evidence>
<feature type="binding site" evidence="14">
    <location>
        <position position="690"/>
    </location>
    <ligand>
        <name>L-glutamate</name>
        <dbReference type="ChEBI" id="CHEBI:29985"/>
    </ligand>
</feature>
<reference evidence="20" key="1">
    <citation type="journal article" date="2023" name="bioRxiv">
        <title>Scaffold-level genome assemblies of two parasitoid biocontrol wasps reveal the parthenogenesis mechanism and an associated novel virus.</title>
        <authorList>
            <person name="Inwood S."/>
            <person name="Skelly J."/>
            <person name="Guhlin J."/>
            <person name="Harrop T."/>
            <person name="Goldson S."/>
            <person name="Dearden P."/>
        </authorList>
    </citation>
    <scope>NUCLEOTIDE SEQUENCE</scope>
    <source>
        <strain evidence="20">Irish</strain>
        <tissue evidence="20">Whole body</tissue>
    </source>
</reference>
<dbReference type="SMART" id="SM00079">
    <property type="entry name" value="PBPe"/>
    <property type="match status" value="1"/>
</dbReference>
<evidence type="ECO:0000256" key="2">
    <source>
        <dbReference type="ARBA" id="ARBA00008685"/>
    </source>
</evidence>
<proteinExistence type="inferred from homology"/>
<dbReference type="AlphaFoldDB" id="A0AA39C7F5"/>
<feature type="transmembrane region" description="Helical" evidence="17">
    <location>
        <begin position="487"/>
        <end position="505"/>
    </location>
</feature>
<dbReference type="GO" id="GO:0005886">
    <property type="term" value="C:plasma membrane"/>
    <property type="evidence" value="ECO:0007669"/>
    <property type="project" value="UniProtKB-SubCell"/>
</dbReference>
<feature type="domain" description="Ionotropic glutamate receptor L-glutamate and glycine-binding" evidence="19">
    <location>
        <begin position="361"/>
        <end position="431"/>
    </location>
</feature>